<accession>A0A061D3S5</accession>
<dbReference type="RefSeq" id="XP_012767414.1">
    <property type="nucleotide sequence ID" value="XM_012911960.1"/>
</dbReference>
<keyword evidence="5" id="KW-0653">Protein transport</keyword>
<dbReference type="OMA" id="AQEGAMS"/>
<protein>
    <submittedName>
        <fullName evidence="8">Transportin, putative</fullName>
    </submittedName>
</protein>
<dbReference type="OrthoDB" id="951172at2759"/>
<evidence type="ECO:0000313" key="8">
    <source>
        <dbReference type="EMBL" id="CDR95228.1"/>
    </source>
</evidence>
<keyword evidence="4" id="KW-0677">Repeat</keyword>
<dbReference type="PANTHER" id="PTHR10527">
    <property type="entry name" value="IMPORTIN BETA"/>
    <property type="match status" value="1"/>
</dbReference>
<reference evidence="9" key="1">
    <citation type="submission" date="2014-06" db="EMBL/GenBank/DDBJ databases">
        <authorList>
            <person name="Aslett M."/>
            <person name="De Silva N."/>
        </authorList>
    </citation>
    <scope>NUCLEOTIDE SEQUENCE [LARGE SCALE GENOMIC DNA]</scope>
    <source>
        <strain evidence="9">Bond</strain>
    </source>
</reference>
<dbReference type="InterPro" id="IPR040122">
    <property type="entry name" value="Importin_beta"/>
</dbReference>
<dbReference type="Proteomes" id="UP000033188">
    <property type="component" value="Chromosome 2"/>
</dbReference>
<feature type="domain" description="Importin N-terminal" evidence="7">
    <location>
        <begin position="58"/>
        <end position="97"/>
    </location>
</feature>
<dbReference type="EMBL" id="LK391708">
    <property type="protein sequence ID" value="CDR95228.1"/>
    <property type="molecule type" value="Genomic_DNA"/>
</dbReference>
<feature type="region of interest" description="Disordered" evidence="6">
    <location>
        <begin position="343"/>
        <end position="374"/>
    </location>
</feature>
<dbReference type="GO" id="GO:0031267">
    <property type="term" value="F:small GTPase binding"/>
    <property type="evidence" value="ECO:0007669"/>
    <property type="project" value="InterPro"/>
</dbReference>
<keyword evidence="3" id="KW-0963">Cytoplasm</keyword>
<dbReference type="SUPFAM" id="SSF48371">
    <property type="entry name" value="ARM repeat"/>
    <property type="match status" value="1"/>
</dbReference>
<dbReference type="GO" id="GO:0006606">
    <property type="term" value="P:protein import into nucleus"/>
    <property type="evidence" value="ECO:0007669"/>
    <property type="project" value="InterPro"/>
</dbReference>
<name>A0A061D3S5_BABBI</name>
<dbReference type="PROSITE" id="PS50166">
    <property type="entry name" value="IMPORTIN_B_NT"/>
    <property type="match status" value="1"/>
</dbReference>
<evidence type="ECO:0000256" key="3">
    <source>
        <dbReference type="ARBA" id="ARBA00022490"/>
    </source>
</evidence>
<dbReference type="InterPro" id="IPR001494">
    <property type="entry name" value="Importin-beta_N"/>
</dbReference>
<dbReference type="InterPro" id="IPR011989">
    <property type="entry name" value="ARM-like"/>
</dbReference>
<evidence type="ECO:0000259" key="7">
    <source>
        <dbReference type="PROSITE" id="PS50166"/>
    </source>
</evidence>
<dbReference type="STRING" id="5866.A0A061D3S5"/>
<dbReference type="InterPro" id="IPR016024">
    <property type="entry name" value="ARM-type_fold"/>
</dbReference>
<evidence type="ECO:0000256" key="1">
    <source>
        <dbReference type="ARBA" id="ARBA00004496"/>
    </source>
</evidence>
<gene>
    <name evidence="8" type="ORF">BBBOND_0203860</name>
</gene>
<dbReference type="KEGG" id="bbig:BBBOND_0203860"/>
<evidence type="ECO:0000256" key="5">
    <source>
        <dbReference type="ARBA" id="ARBA00022927"/>
    </source>
</evidence>
<feature type="compositionally biased region" description="Basic and acidic residues" evidence="6">
    <location>
        <begin position="351"/>
        <end position="362"/>
    </location>
</feature>
<evidence type="ECO:0000256" key="4">
    <source>
        <dbReference type="ARBA" id="ARBA00022737"/>
    </source>
</evidence>
<keyword evidence="9" id="KW-1185">Reference proteome</keyword>
<dbReference type="GeneID" id="24563769"/>
<organism evidence="8 9">
    <name type="scientific">Babesia bigemina</name>
    <dbReference type="NCBI Taxonomy" id="5866"/>
    <lineage>
        <taxon>Eukaryota</taxon>
        <taxon>Sar</taxon>
        <taxon>Alveolata</taxon>
        <taxon>Apicomplexa</taxon>
        <taxon>Aconoidasida</taxon>
        <taxon>Piroplasmida</taxon>
        <taxon>Babesiidae</taxon>
        <taxon>Babesia</taxon>
    </lineage>
</organism>
<dbReference type="Gene3D" id="1.25.10.10">
    <property type="entry name" value="Leucine-rich Repeat Variant"/>
    <property type="match status" value="1"/>
</dbReference>
<sequence length="918" mass="101826">MSFAGDAAYAQLIAALEKSDRPDTQTQKDVADFITHFESTQRYSVLYFLEAALTAPALHVRQMAALCLKRAINVRWAELEPDVKSHLKNGLVRGIQIDDSDVRTVFGSAFVALFAVEGFENWSEAPALLLKLASESQNRIVRDTAAGTLLMLVEDMTANEHMRENAYANAAGSERLTVFVTKELLPRVLEQGTKMPEALVFTCRLLYTLMDHKSLSAPLFEEHFATFWGLMGSVAHSRDPSVRKCVIKGMIETWDRQPMTILDASAAVFSFLIECSDDVSDNTVQIEALGFWAHILKNRLEEPVRTRLHNALRSVLPRLIPVLIEHTRYTSWDYMSMDESHLEEDNASVPDRVEDVPPRPEGEMGADEDEESATWGTNWTTRKGAALALDYIAQVFGQDQEILQFVLDLIEKRLANDTDWEVRESAVLVLGAIARGSAYAMAPLLPKVVQYLIDLTQHPKPLMRSIACWSLSRFADWLCQPAADDSEQPWLQPVMNAIFSRVLDRNKRVQEAACSALASFIEGGGCQLLPYIQPIVQTVVKAFECYQARNLMMLYDAVSTLAQVFGEALPQSSCGAYLLQPIMHRIGTTETHCPQFLALMDCVNSLVQCWELMYAPHAEATVRRAMTAVFEVLYDGRNFELSDGATEMPRWDVIGCSAEVISTVVGAMQEQSAALMQQSFVTLEPSVAQKLGMDRQQAGVVDMIVLCCQCPAPSVLQSVFALVGDLAWHCSALVATDAIIASLSVHVSCPSRLVCNNVCWALGVLAQTPLGQQRLEPHFHEIFTKMVELVNREKEHILMQNLCVSMGKFANTFPQLTAPLIPHFIKPWLDFVSQTRNDREKALALSGVVNASCLSTDASAGDVQLALARVSLDFPPCCPELEASLRALAHRLSQTPEKWQALGEAGQQLLLERASASQ</sequence>
<dbReference type="Pfam" id="PF03810">
    <property type="entry name" value="IBN_N"/>
    <property type="match status" value="1"/>
</dbReference>
<dbReference type="AlphaFoldDB" id="A0A061D3S5"/>
<dbReference type="Pfam" id="PF13513">
    <property type="entry name" value="HEAT_EZ"/>
    <property type="match status" value="1"/>
</dbReference>
<proteinExistence type="predicted"/>
<evidence type="ECO:0000256" key="6">
    <source>
        <dbReference type="SAM" id="MobiDB-lite"/>
    </source>
</evidence>
<comment type="subcellular location">
    <subcellularLocation>
        <location evidence="1">Cytoplasm</location>
    </subcellularLocation>
</comment>
<dbReference type="GO" id="GO:0005737">
    <property type="term" value="C:cytoplasm"/>
    <property type="evidence" value="ECO:0007669"/>
    <property type="project" value="UniProtKB-SubCell"/>
</dbReference>
<keyword evidence="2" id="KW-0813">Transport</keyword>
<evidence type="ECO:0000313" key="9">
    <source>
        <dbReference type="Proteomes" id="UP000033188"/>
    </source>
</evidence>
<evidence type="ECO:0000256" key="2">
    <source>
        <dbReference type="ARBA" id="ARBA00022448"/>
    </source>
</evidence>
<dbReference type="VEuPathDB" id="PiroplasmaDB:BBBOND_0203860"/>